<dbReference type="SUPFAM" id="SSF46785">
    <property type="entry name" value="Winged helix' DNA-binding domain"/>
    <property type="match status" value="1"/>
</dbReference>
<reference evidence="1 2" key="1">
    <citation type="submission" date="2020-08" db="EMBL/GenBank/DDBJ databases">
        <title>Genomic Encyclopedia of Type Strains, Phase IV (KMG-IV): sequencing the most valuable type-strain genomes for metagenomic binning, comparative biology and taxonomic classification.</title>
        <authorList>
            <person name="Goeker M."/>
        </authorList>
    </citation>
    <scope>NUCLEOTIDE SEQUENCE [LARGE SCALE GENOMIC DNA]</scope>
    <source>
        <strain evidence="1 2">YC6886</strain>
    </source>
</reference>
<comment type="caution">
    <text evidence="1">The sequence shown here is derived from an EMBL/GenBank/DDBJ whole genome shotgun (WGS) entry which is preliminary data.</text>
</comment>
<dbReference type="EMBL" id="JACHFD010000058">
    <property type="protein sequence ID" value="MBB5353976.1"/>
    <property type="molecule type" value="Genomic_DNA"/>
</dbReference>
<evidence type="ECO:0000313" key="1">
    <source>
        <dbReference type="EMBL" id="MBB5353976.1"/>
    </source>
</evidence>
<dbReference type="RefSeq" id="WP_184022504.1">
    <property type="nucleotide sequence ID" value="NZ_JACHFD010000058.1"/>
</dbReference>
<dbReference type="InterPro" id="IPR036390">
    <property type="entry name" value="WH_DNA-bd_sf"/>
</dbReference>
<evidence type="ECO:0000313" key="2">
    <source>
        <dbReference type="Proteomes" id="UP000557717"/>
    </source>
</evidence>
<gene>
    <name evidence="1" type="ORF">HNR46_004247</name>
</gene>
<organism evidence="1 2">
    <name type="scientific">Haloferula luteola</name>
    <dbReference type="NCBI Taxonomy" id="595692"/>
    <lineage>
        <taxon>Bacteria</taxon>
        <taxon>Pseudomonadati</taxon>
        <taxon>Verrucomicrobiota</taxon>
        <taxon>Verrucomicrobiia</taxon>
        <taxon>Verrucomicrobiales</taxon>
        <taxon>Verrucomicrobiaceae</taxon>
        <taxon>Haloferula</taxon>
    </lineage>
</organism>
<proteinExistence type="predicted"/>
<sequence length="157" mass="17403">MGLSDTAKDAIRLATTAGLGKDVIDLLTQKVTLLDEKLIEANLSLEQSRLKISELIAENKELRGKLNDSAGIDDGLDDECRSILFYFFETDQGFTIDQIARHFDLHPSVAKAHFDVLSERRLVTTPIRIVTYGSRPSPSVYTITSAGRALAMAHRKQ</sequence>
<dbReference type="AlphaFoldDB" id="A0A840VA64"/>
<dbReference type="Proteomes" id="UP000557717">
    <property type="component" value="Unassembled WGS sequence"/>
</dbReference>
<protein>
    <submittedName>
        <fullName evidence="1">Uncharacterized protein</fullName>
    </submittedName>
</protein>
<name>A0A840VA64_9BACT</name>
<keyword evidence="2" id="KW-1185">Reference proteome</keyword>
<accession>A0A840VA64</accession>